<sequence>MSNKFLGTWKLVSSEHFDDYMKALEHCDPGERLTESSTEMGWQRDNHKKKIGEWENGSGMY</sequence>
<protein>
    <submittedName>
        <fullName evidence="2">Myelin P2 protein isoform 2</fullName>
    </submittedName>
</protein>
<dbReference type="InterPro" id="IPR000463">
    <property type="entry name" value="Fatty_acid-bd"/>
</dbReference>
<reference evidence="2 3" key="1">
    <citation type="journal article" date="2024" name="G3 (Bethesda)">
        <title>A hybrid genome assembly of the endangered aye-aye (Daubentonia madagascariensis).</title>
        <authorList>
            <person name="Versoza C.J."/>
            <person name="Pfeifer S.P."/>
        </authorList>
    </citation>
    <scope>NUCLEOTIDE SEQUENCE [LARGE SCALE GENOMIC DNA]</scope>
    <source>
        <strain evidence="2">6821</strain>
    </source>
</reference>
<name>A0ABD2DKQ9_DAUMA</name>
<feature type="domain" description="Cytosolic fatty-acid binding proteins" evidence="1">
    <location>
        <begin position="7"/>
        <end position="24"/>
    </location>
</feature>
<organism evidence="2 3">
    <name type="scientific">Daubentonia madagascariensis</name>
    <name type="common">Aye-aye</name>
    <name type="synonym">Sciurus madagascariensis</name>
    <dbReference type="NCBI Taxonomy" id="31869"/>
    <lineage>
        <taxon>Eukaryota</taxon>
        <taxon>Metazoa</taxon>
        <taxon>Chordata</taxon>
        <taxon>Craniata</taxon>
        <taxon>Vertebrata</taxon>
        <taxon>Euteleostomi</taxon>
        <taxon>Mammalia</taxon>
        <taxon>Eutheria</taxon>
        <taxon>Euarchontoglires</taxon>
        <taxon>Primates</taxon>
        <taxon>Strepsirrhini</taxon>
        <taxon>Chiromyiformes</taxon>
        <taxon>Daubentoniidae</taxon>
        <taxon>Daubentonia</taxon>
    </lineage>
</organism>
<gene>
    <name evidence="2" type="ORF">WCI35_024941</name>
</gene>
<dbReference type="EMBL" id="JBFSEQ010000010">
    <property type="protein sequence ID" value="KAL2766873.1"/>
    <property type="molecule type" value="Genomic_DNA"/>
</dbReference>
<evidence type="ECO:0000313" key="2">
    <source>
        <dbReference type="EMBL" id="KAL2766873.1"/>
    </source>
</evidence>
<evidence type="ECO:0000313" key="3">
    <source>
        <dbReference type="Proteomes" id="UP001610411"/>
    </source>
</evidence>
<dbReference type="InterPro" id="IPR012674">
    <property type="entry name" value="Calycin"/>
</dbReference>
<dbReference type="Proteomes" id="UP001610411">
    <property type="component" value="Unassembled WGS sequence"/>
</dbReference>
<dbReference type="SUPFAM" id="SSF50814">
    <property type="entry name" value="Lipocalins"/>
    <property type="match status" value="1"/>
</dbReference>
<evidence type="ECO:0000259" key="1">
    <source>
        <dbReference type="PROSITE" id="PS00214"/>
    </source>
</evidence>
<accession>A0ABD2DKQ9</accession>
<keyword evidence="3" id="KW-1185">Reference proteome</keyword>
<dbReference type="PROSITE" id="PS00214">
    <property type="entry name" value="FABP"/>
    <property type="match status" value="1"/>
</dbReference>
<dbReference type="AlphaFoldDB" id="A0ABD2DKQ9"/>
<dbReference type="Gene3D" id="2.40.128.20">
    <property type="match status" value="1"/>
</dbReference>
<proteinExistence type="predicted"/>
<feature type="non-terminal residue" evidence="2">
    <location>
        <position position="61"/>
    </location>
</feature>
<comment type="caution">
    <text evidence="2">The sequence shown here is derived from an EMBL/GenBank/DDBJ whole genome shotgun (WGS) entry which is preliminary data.</text>
</comment>